<protein>
    <submittedName>
        <fullName evidence="1">Putative secreted protein</fullName>
    </submittedName>
</protein>
<evidence type="ECO:0000313" key="1">
    <source>
        <dbReference type="EMBL" id="MBW46909.1"/>
    </source>
</evidence>
<name>A0A2M4B1J8_9DIPT</name>
<reference evidence="1" key="1">
    <citation type="submission" date="2018-01" db="EMBL/GenBank/DDBJ databases">
        <title>An insight into the sialome of Amazonian anophelines.</title>
        <authorList>
            <person name="Ribeiro J.M."/>
            <person name="Scarpassa V."/>
            <person name="Calvo E."/>
        </authorList>
    </citation>
    <scope>NUCLEOTIDE SEQUENCE</scope>
    <source>
        <tissue evidence="1">Salivary glands</tissue>
    </source>
</reference>
<proteinExistence type="predicted"/>
<accession>A0A2M4B1J8</accession>
<dbReference type="EMBL" id="GGFK01013588">
    <property type="protein sequence ID" value="MBW46909.1"/>
    <property type="molecule type" value="Transcribed_RNA"/>
</dbReference>
<dbReference type="AlphaFoldDB" id="A0A2M4B1J8"/>
<sequence>MRSTFCTAIISSAVRAVWRCSPRLSWRNNRPPVWRSGFRKSTIPSAASARSVRSIARMRSSVACRTMC</sequence>
<organism evidence="1">
    <name type="scientific">Anopheles triannulatus</name>
    <dbReference type="NCBI Taxonomy" id="58253"/>
    <lineage>
        <taxon>Eukaryota</taxon>
        <taxon>Metazoa</taxon>
        <taxon>Ecdysozoa</taxon>
        <taxon>Arthropoda</taxon>
        <taxon>Hexapoda</taxon>
        <taxon>Insecta</taxon>
        <taxon>Pterygota</taxon>
        <taxon>Neoptera</taxon>
        <taxon>Endopterygota</taxon>
        <taxon>Diptera</taxon>
        <taxon>Nematocera</taxon>
        <taxon>Culicoidea</taxon>
        <taxon>Culicidae</taxon>
        <taxon>Anophelinae</taxon>
        <taxon>Anopheles</taxon>
    </lineage>
</organism>